<dbReference type="GO" id="GO:0000978">
    <property type="term" value="F:RNA polymerase II cis-regulatory region sequence-specific DNA binding"/>
    <property type="evidence" value="ECO:0007669"/>
    <property type="project" value="TreeGrafter"/>
</dbReference>
<dbReference type="SMART" id="SM00353">
    <property type="entry name" value="HLH"/>
    <property type="match status" value="1"/>
</dbReference>
<dbReference type="InterPro" id="IPR011598">
    <property type="entry name" value="bHLH_dom"/>
</dbReference>
<dbReference type="SUPFAM" id="SSF47459">
    <property type="entry name" value="HLH, helix-loop-helix DNA-binding domain"/>
    <property type="match status" value="1"/>
</dbReference>
<accession>A0AA36DBC6</accession>
<dbReference type="InterPro" id="IPR036638">
    <property type="entry name" value="HLH_DNA-bd_sf"/>
</dbReference>
<dbReference type="PANTHER" id="PTHR45776:SF2">
    <property type="entry name" value="MIP04163P"/>
    <property type="match status" value="1"/>
</dbReference>
<feature type="domain" description="BHLH" evidence="8">
    <location>
        <begin position="128"/>
        <end position="181"/>
    </location>
</feature>
<evidence type="ECO:0000259" key="8">
    <source>
        <dbReference type="PROSITE" id="PS50888"/>
    </source>
</evidence>
<comment type="caution">
    <text evidence="9">The sequence shown here is derived from an EMBL/GenBank/DDBJ whole genome shotgun (WGS) entry which is preliminary data.</text>
</comment>
<proteinExistence type="inferred from homology"/>
<evidence type="ECO:0000256" key="4">
    <source>
        <dbReference type="ARBA" id="ARBA00023125"/>
    </source>
</evidence>
<evidence type="ECO:0000256" key="7">
    <source>
        <dbReference type="SAM" id="MobiDB-lite"/>
    </source>
</evidence>
<dbReference type="GO" id="GO:0046983">
    <property type="term" value="F:protein dimerization activity"/>
    <property type="evidence" value="ECO:0007669"/>
    <property type="project" value="InterPro"/>
</dbReference>
<evidence type="ECO:0000256" key="5">
    <source>
        <dbReference type="ARBA" id="ARBA00023163"/>
    </source>
</evidence>
<dbReference type="Gene3D" id="4.10.280.10">
    <property type="entry name" value="Helix-loop-helix DNA-binding domain"/>
    <property type="match status" value="1"/>
</dbReference>
<keyword evidence="4" id="KW-0238">DNA-binding</keyword>
<feature type="region of interest" description="Disordered" evidence="7">
    <location>
        <begin position="327"/>
        <end position="376"/>
    </location>
</feature>
<sequence length="376" mass="41557">MQRYGDSPNFNQSELLDDLIIDEILSLEDEQRIRGKTQPLPISHSYADNLTNISASRPIPGGNNSSGGSGHSTSPVGGIGIPGVQSNSFRHVVSSSAPTSSHDMDHMVRGSSQGPINGDDGDFYRDRRKKDIHNMIERRRRYNINDRIKELGLMLPKGSSEDMKLNKGTILKASCDYIRQLQRDRDVMMKQQQHQSKLEVTAKQYADRVRELEEILAQNGLNAPSGNLPPLPVIPAAPRQIKQEIDESPNHTPCGSLSSSGFMSQLSDTTAAMAIASPIGRMHHNSDYFGTSPDYQTPQWRPDSHKNMPFSDLIMEDMNLATNPLLHSDPLMSQAGGPSPNLAASQMSPDIGWDQSNFSPDAGQNQMHNNHNMDYT</sequence>
<feature type="compositionally biased region" description="Polar residues" evidence="7">
    <location>
        <begin position="84"/>
        <end position="101"/>
    </location>
</feature>
<dbReference type="Pfam" id="PF00010">
    <property type="entry name" value="HLH"/>
    <property type="match status" value="1"/>
</dbReference>
<evidence type="ECO:0000313" key="10">
    <source>
        <dbReference type="Proteomes" id="UP001177023"/>
    </source>
</evidence>
<organism evidence="9 10">
    <name type="scientific">Mesorhabditis spiculigera</name>
    <dbReference type="NCBI Taxonomy" id="96644"/>
    <lineage>
        <taxon>Eukaryota</taxon>
        <taxon>Metazoa</taxon>
        <taxon>Ecdysozoa</taxon>
        <taxon>Nematoda</taxon>
        <taxon>Chromadorea</taxon>
        <taxon>Rhabditida</taxon>
        <taxon>Rhabditina</taxon>
        <taxon>Rhabditomorpha</taxon>
        <taxon>Rhabditoidea</taxon>
        <taxon>Rhabditidae</taxon>
        <taxon>Mesorhabditinae</taxon>
        <taxon>Mesorhabditis</taxon>
    </lineage>
</organism>
<evidence type="ECO:0000256" key="2">
    <source>
        <dbReference type="ARBA" id="ARBA00008289"/>
    </source>
</evidence>
<keyword evidence="6" id="KW-0539">Nucleus</keyword>
<gene>
    <name evidence="9" type="ORF">MSPICULIGERA_LOCUS22406</name>
</gene>
<dbReference type="AlphaFoldDB" id="A0AA36DBC6"/>
<dbReference type="CDD" id="cd11397">
    <property type="entry name" value="bHLHzip_MITF_like"/>
    <property type="match status" value="1"/>
</dbReference>
<evidence type="ECO:0000256" key="3">
    <source>
        <dbReference type="ARBA" id="ARBA00023015"/>
    </source>
</evidence>
<reference evidence="9" key="1">
    <citation type="submission" date="2023-06" db="EMBL/GenBank/DDBJ databases">
        <authorList>
            <person name="Delattre M."/>
        </authorList>
    </citation>
    <scope>NUCLEOTIDE SEQUENCE</scope>
    <source>
        <strain evidence="9">AF72</strain>
    </source>
</reference>
<evidence type="ECO:0000256" key="6">
    <source>
        <dbReference type="ARBA" id="ARBA00023242"/>
    </source>
</evidence>
<keyword evidence="3" id="KW-0805">Transcription regulation</keyword>
<evidence type="ECO:0000313" key="9">
    <source>
        <dbReference type="EMBL" id="CAJ0584347.1"/>
    </source>
</evidence>
<dbReference type="GO" id="GO:0005634">
    <property type="term" value="C:nucleus"/>
    <property type="evidence" value="ECO:0007669"/>
    <property type="project" value="UniProtKB-SubCell"/>
</dbReference>
<feature type="non-terminal residue" evidence="9">
    <location>
        <position position="376"/>
    </location>
</feature>
<dbReference type="EMBL" id="CATQJA010002691">
    <property type="protein sequence ID" value="CAJ0584347.1"/>
    <property type="molecule type" value="Genomic_DNA"/>
</dbReference>
<keyword evidence="10" id="KW-1185">Reference proteome</keyword>
<keyword evidence="5" id="KW-0804">Transcription</keyword>
<name>A0AA36DBC6_9BILA</name>
<dbReference type="PROSITE" id="PS50888">
    <property type="entry name" value="BHLH"/>
    <property type="match status" value="1"/>
</dbReference>
<dbReference type="PANTHER" id="PTHR45776">
    <property type="entry name" value="MIP04163P"/>
    <property type="match status" value="1"/>
</dbReference>
<comment type="subcellular location">
    <subcellularLocation>
        <location evidence="1">Nucleus</location>
    </subcellularLocation>
</comment>
<feature type="compositionally biased region" description="Polar residues" evidence="7">
    <location>
        <begin position="342"/>
        <end position="376"/>
    </location>
</feature>
<protein>
    <recommendedName>
        <fullName evidence="8">BHLH domain-containing protein</fullName>
    </recommendedName>
</protein>
<evidence type="ECO:0000256" key="1">
    <source>
        <dbReference type="ARBA" id="ARBA00004123"/>
    </source>
</evidence>
<dbReference type="GO" id="GO:0000981">
    <property type="term" value="F:DNA-binding transcription factor activity, RNA polymerase II-specific"/>
    <property type="evidence" value="ECO:0007669"/>
    <property type="project" value="TreeGrafter"/>
</dbReference>
<comment type="similarity">
    <text evidence="2">Belongs to the MiT/TFE family.</text>
</comment>
<feature type="region of interest" description="Disordered" evidence="7">
    <location>
        <begin position="53"/>
        <end position="125"/>
    </location>
</feature>
<dbReference type="Proteomes" id="UP001177023">
    <property type="component" value="Unassembled WGS sequence"/>
</dbReference>